<dbReference type="Proteomes" id="UP000198504">
    <property type="component" value="Unassembled WGS sequence"/>
</dbReference>
<comment type="catalytic activity">
    <reaction evidence="11">
        <text>Couples ATP hydrolysis with the unwinding of duplex DNA by translocating in the 3'-5' direction.</text>
        <dbReference type="EC" id="5.6.2.4"/>
    </reaction>
</comment>
<comment type="similarity">
    <text evidence="1">Belongs to the helicase family. UvrD subfamily.</text>
</comment>
<keyword evidence="9" id="KW-0234">DNA repair</keyword>
<keyword evidence="2" id="KW-0540">Nuclease</keyword>
<gene>
    <name evidence="18" type="ORF">SAMN05421756_10556</name>
</gene>
<keyword evidence="5 14" id="KW-0378">Hydrolase</keyword>
<keyword evidence="4" id="KW-0227">DNA damage</keyword>
<evidence type="ECO:0000256" key="1">
    <source>
        <dbReference type="ARBA" id="ARBA00009922"/>
    </source>
</evidence>
<dbReference type="Gene3D" id="1.10.10.160">
    <property type="match status" value="1"/>
</dbReference>
<keyword evidence="8 14" id="KW-0067">ATP-binding</keyword>
<dbReference type="InterPro" id="IPR000212">
    <property type="entry name" value="DNA_helicase_UvrD/REP"/>
</dbReference>
<evidence type="ECO:0000256" key="14">
    <source>
        <dbReference type="PROSITE-ProRule" id="PRU00560"/>
    </source>
</evidence>
<dbReference type="PANTHER" id="PTHR11070">
    <property type="entry name" value="UVRD / RECB / PCRA DNA HELICASE FAMILY MEMBER"/>
    <property type="match status" value="1"/>
</dbReference>
<evidence type="ECO:0000256" key="6">
    <source>
        <dbReference type="ARBA" id="ARBA00022806"/>
    </source>
</evidence>
<dbReference type="Pfam" id="PF13361">
    <property type="entry name" value="UvrD_C"/>
    <property type="match status" value="2"/>
</dbReference>
<sequence>MSLHVLPPPPPQPRLRTPADLVDALGLPFSDQQLAAITAPLEPGVIIAGAGSGKTTVMAARVVWLVGTGRVRPEEVLGLTFTRKAAAELSQRVRKALVDAGVVDDKTVDESGEQVVMTYDAFAARLVSEHGLRLGFEADPTMVSGATRFRLAARVVAAAAGPFEFLSRLRPATVTERVLKLDADLTSHLVDVRALDAHARELVVGWDSAPLNNRGNAYVDVKKARIAVQERLELASLVRDYQALKTRLGVVEFADQMAIAARLATEVPQVGADLRAAFRVVLLDEYQDTSAAQAAMLRGLFSGPADPRAVGHEGMGHAVTAVGDPFQAIYGWRGAAASNITTFADTFRRADGGPAARFALTVNRRSGPSILDVANVLSRPLRAAGLASPGPDEEQEGQGPSTGSGGPLLQAPPGTDPGRVCAATFTSWPEEVTWVADRIVEARRQGTVAHWADIAVLMRRNADIGPLYAELTAREVPVEIVGLGGLLGLPEVMDVTATLRLVDDVTANPDLVRLLTGPRWRVGPRDLALLGRRARELARVARGGADVDGTEERRVGSQVPDPAQVRLALVDAVADLDPTEVVSLLDALEDPGDAPYSTAARRRFARVASELASLRAHADEPVLDLARRVVTTLGLDVELVATPELERTNRRDQLGAFLDAVADYVDVDGDASLSGLLAWLQAELDSGTGLEQAVPSDREAVKLLTVHKAKGLEWELVFLPGLVEGVFPSDRVTDNWVTTPGALPADLRGDAGSIPQLADTSNAAIVDYKAALKAQQLLAEDRLAYVAVTRARSTLVGSGHWWRPDLVRPRVASTYLRAILAEAETQGQVLARADPPGQENPLVGAAAPVTWPEPLDPDALARREEAAAQVEAARSRFAATGSYGDPAAPPLLLDLEGRVSAWDADLDRLLREARESRSGDRTVELPASLPATALLRLNADPDAFAAALARPMPVAPSRAARSGTRFHAFVEQWFGERLARGGVGQGALVDPDDLSDRADADGPEEADLRAVCDAFTRTPFATRLPYAVEAPFSLALAGRLVRGRVDAVYAAEDLGGGGFPVAVAPGTRYLVVDWKTGGPDTADPLQLAVYRLAWAEASGVDVGQVEAVFVHVRDDRVVAPPLAGRAELERLLGGGETAPGGQ</sequence>
<evidence type="ECO:0000256" key="13">
    <source>
        <dbReference type="ARBA" id="ARBA00048988"/>
    </source>
</evidence>
<dbReference type="GO" id="GO:0005829">
    <property type="term" value="C:cytosol"/>
    <property type="evidence" value="ECO:0007669"/>
    <property type="project" value="TreeGrafter"/>
</dbReference>
<keyword evidence="6 14" id="KW-0347">Helicase</keyword>
<dbReference type="Gene3D" id="1.10.486.10">
    <property type="entry name" value="PCRA, domain 4"/>
    <property type="match status" value="1"/>
</dbReference>
<dbReference type="GO" id="GO:0043138">
    <property type="term" value="F:3'-5' DNA helicase activity"/>
    <property type="evidence" value="ECO:0007669"/>
    <property type="project" value="UniProtKB-EC"/>
</dbReference>
<evidence type="ECO:0000256" key="2">
    <source>
        <dbReference type="ARBA" id="ARBA00022722"/>
    </source>
</evidence>
<dbReference type="EMBL" id="FOFA01000005">
    <property type="protein sequence ID" value="SEQ68878.1"/>
    <property type="molecule type" value="Genomic_DNA"/>
</dbReference>
<dbReference type="InterPro" id="IPR013986">
    <property type="entry name" value="DExx_box_DNA_helicase_dom_sf"/>
</dbReference>
<dbReference type="GO" id="GO:0005524">
    <property type="term" value="F:ATP binding"/>
    <property type="evidence" value="ECO:0007669"/>
    <property type="project" value="UniProtKB-UniRule"/>
</dbReference>
<feature type="domain" description="UvrD-like helicase ATP-binding" evidence="16">
    <location>
        <begin position="27"/>
        <end position="367"/>
    </location>
</feature>
<dbReference type="SUPFAM" id="SSF52540">
    <property type="entry name" value="P-loop containing nucleoside triphosphate hydrolases"/>
    <property type="match status" value="1"/>
</dbReference>
<evidence type="ECO:0000256" key="3">
    <source>
        <dbReference type="ARBA" id="ARBA00022741"/>
    </source>
</evidence>
<dbReference type="GO" id="GO:0003677">
    <property type="term" value="F:DNA binding"/>
    <property type="evidence" value="ECO:0007669"/>
    <property type="project" value="InterPro"/>
</dbReference>
<dbReference type="GO" id="GO:0033202">
    <property type="term" value="C:DNA helicase complex"/>
    <property type="evidence" value="ECO:0007669"/>
    <property type="project" value="TreeGrafter"/>
</dbReference>
<feature type="binding site" evidence="14">
    <location>
        <begin position="48"/>
        <end position="55"/>
    </location>
    <ligand>
        <name>ATP</name>
        <dbReference type="ChEBI" id="CHEBI:30616"/>
    </ligand>
</feature>
<evidence type="ECO:0000256" key="10">
    <source>
        <dbReference type="ARBA" id="ARBA00023235"/>
    </source>
</evidence>
<dbReference type="GO" id="GO:0004527">
    <property type="term" value="F:exonuclease activity"/>
    <property type="evidence" value="ECO:0007669"/>
    <property type="project" value="UniProtKB-KW"/>
</dbReference>
<dbReference type="Gene3D" id="3.40.50.300">
    <property type="entry name" value="P-loop containing nucleotide triphosphate hydrolases"/>
    <property type="match status" value="3"/>
</dbReference>
<evidence type="ECO:0000259" key="17">
    <source>
        <dbReference type="PROSITE" id="PS51217"/>
    </source>
</evidence>
<dbReference type="InterPro" id="IPR014017">
    <property type="entry name" value="DNA_helicase_UvrD-like_C"/>
</dbReference>
<dbReference type="PROSITE" id="PS51217">
    <property type="entry name" value="UVRD_HELICASE_CTER"/>
    <property type="match status" value="1"/>
</dbReference>
<dbReference type="InterPro" id="IPR027417">
    <property type="entry name" value="P-loop_NTPase"/>
</dbReference>
<evidence type="ECO:0000256" key="15">
    <source>
        <dbReference type="SAM" id="MobiDB-lite"/>
    </source>
</evidence>
<evidence type="ECO:0000313" key="19">
    <source>
        <dbReference type="Proteomes" id="UP000198504"/>
    </source>
</evidence>
<comment type="catalytic activity">
    <reaction evidence="13">
        <text>ATP + H2O = ADP + phosphate + H(+)</text>
        <dbReference type="Rhea" id="RHEA:13065"/>
        <dbReference type="ChEBI" id="CHEBI:15377"/>
        <dbReference type="ChEBI" id="CHEBI:15378"/>
        <dbReference type="ChEBI" id="CHEBI:30616"/>
        <dbReference type="ChEBI" id="CHEBI:43474"/>
        <dbReference type="ChEBI" id="CHEBI:456216"/>
        <dbReference type="EC" id="5.6.2.4"/>
    </reaction>
</comment>
<dbReference type="EC" id="5.6.2.4" evidence="12"/>
<dbReference type="AlphaFoldDB" id="A0A1H9I2X0"/>
<proteinExistence type="inferred from homology"/>
<dbReference type="Pfam" id="PF12705">
    <property type="entry name" value="PDDEXK_1"/>
    <property type="match status" value="1"/>
</dbReference>
<keyword evidence="19" id="KW-1185">Reference proteome</keyword>
<evidence type="ECO:0000259" key="16">
    <source>
        <dbReference type="PROSITE" id="PS51198"/>
    </source>
</evidence>
<dbReference type="GO" id="GO:0000725">
    <property type="term" value="P:recombinational repair"/>
    <property type="evidence" value="ECO:0007669"/>
    <property type="project" value="TreeGrafter"/>
</dbReference>
<evidence type="ECO:0000256" key="7">
    <source>
        <dbReference type="ARBA" id="ARBA00022839"/>
    </source>
</evidence>
<name>A0A1H9I2X0_9ACTN</name>
<feature type="domain" description="UvrD-like helicase C-terminal" evidence="17">
    <location>
        <begin position="378"/>
        <end position="711"/>
    </location>
</feature>
<dbReference type="GO" id="GO:0016887">
    <property type="term" value="F:ATP hydrolysis activity"/>
    <property type="evidence" value="ECO:0007669"/>
    <property type="project" value="RHEA"/>
</dbReference>
<keyword evidence="7" id="KW-0269">Exonuclease</keyword>
<accession>A0A1H9I2X0</accession>
<keyword evidence="10" id="KW-0413">Isomerase</keyword>
<protein>
    <recommendedName>
        <fullName evidence="12">DNA 3'-5' helicase</fullName>
        <ecNumber evidence="12">5.6.2.4</ecNumber>
    </recommendedName>
</protein>
<evidence type="ECO:0000256" key="8">
    <source>
        <dbReference type="ARBA" id="ARBA00022840"/>
    </source>
</evidence>
<organism evidence="18 19">
    <name type="scientific">Microlunatus flavus</name>
    <dbReference type="NCBI Taxonomy" id="1036181"/>
    <lineage>
        <taxon>Bacteria</taxon>
        <taxon>Bacillati</taxon>
        <taxon>Actinomycetota</taxon>
        <taxon>Actinomycetes</taxon>
        <taxon>Propionibacteriales</taxon>
        <taxon>Propionibacteriaceae</taxon>
        <taxon>Microlunatus</taxon>
    </lineage>
</organism>
<feature type="region of interest" description="Disordered" evidence="15">
    <location>
        <begin position="383"/>
        <end position="416"/>
    </location>
</feature>
<dbReference type="RefSeq" id="WP_232506361.1">
    <property type="nucleotide sequence ID" value="NZ_FOFA01000005.1"/>
</dbReference>
<evidence type="ECO:0000256" key="9">
    <source>
        <dbReference type="ARBA" id="ARBA00023204"/>
    </source>
</evidence>
<keyword evidence="3 14" id="KW-0547">Nucleotide-binding</keyword>
<evidence type="ECO:0000256" key="11">
    <source>
        <dbReference type="ARBA" id="ARBA00034617"/>
    </source>
</evidence>
<dbReference type="Pfam" id="PF00580">
    <property type="entry name" value="UvrD-helicase"/>
    <property type="match status" value="1"/>
</dbReference>
<dbReference type="InterPro" id="IPR038726">
    <property type="entry name" value="PDDEXK_AddAB-type"/>
</dbReference>
<dbReference type="PANTHER" id="PTHR11070:SF55">
    <property type="entry name" value="DNA 3'-5' HELICASE"/>
    <property type="match status" value="1"/>
</dbReference>
<dbReference type="InterPro" id="IPR014016">
    <property type="entry name" value="UvrD-like_ATP-bd"/>
</dbReference>
<reference evidence="19" key="1">
    <citation type="submission" date="2016-10" db="EMBL/GenBank/DDBJ databases">
        <authorList>
            <person name="Varghese N."/>
            <person name="Submissions S."/>
        </authorList>
    </citation>
    <scope>NUCLEOTIDE SEQUENCE [LARGE SCALE GENOMIC DNA]</scope>
    <source>
        <strain evidence="19">CGMCC 4.6856</strain>
    </source>
</reference>
<evidence type="ECO:0000313" key="18">
    <source>
        <dbReference type="EMBL" id="SEQ68878.1"/>
    </source>
</evidence>
<evidence type="ECO:0000256" key="4">
    <source>
        <dbReference type="ARBA" id="ARBA00022763"/>
    </source>
</evidence>
<dbReference type="PROSITE" id="PS51198">
    <property type="entry name" value="UVRD_HELICASE_ATP_BIND"/>
    <property type="match status" value="1"/>
</dbReference>
<evidence type="ECO:0000256" key="5">
    <source>
        <dbReference type="ARBA" id="ARBA00022801"/>
    </source>
</evidence>
<dbReference type="CDD" id="cd17932">
    <property type="entry name" value="DEXQc_UvrD"/>
    <property type="match status" value="1"/>
</dbReference>
<dbReference type="STRING" id="1036181.SAMN05421756_10556"/>
<evidence type="ECO:0000256" key="12">
    <source>
        <dbReference type="ARBA" id="ARBA00034808"/>
    </source>
</evidence>